<keyword evidence="3 6" id="KW-0732">Signal</keyword>
<protein>
    <submittedName>
        <fullName evidence="9">RagB/SusD family nutrient uptake outer membrane protein</fullName>
    </submittedName>
</protein>
<accession>A0A5D0JC43</accession>
<dbReference type="Pfam" id="PF14322">
    <property type="entry name" value="SusD-like_3"/>
    <property type="match status" value="1"/>
</dbReference>
<dbReference type="EMBL" id="VSDQ01000163">
    <property type="protein sequence ID" value="TYA92147.1"/>
    <property type="molecule type" value="Genomic_DNA"/>
</dbReference>
<dbReference type="OrthoDB" id="5694214at2"/>
<evidence type="ECO:0000256" key="5">
    <source>
        <dbReference type="ARBA" id="ARBA00023237"/>
    </source>
</evidence>
<evidence type="ECO:0000256" key="6">
    <source>
        <dbReference type="SAM" id="SignalP"/>
    </source>
</evidence>
<feature type="chain" id="PRO_5022813524" evidence="6">
    <location>
        <begin position="21"/>
        <end position="590"/>
    </location>
</feature>
<dbReference type="Gene3D" id="1.25.40.390">
    <property type="match status" value="1"/>
</dbReference>
<feature type="signal peptide" evidence="6">
    <location>
        <begin position="1"/>
        <end position="20"/>
    </location>
</feature>
<evidence type="ECO:0000256" key="2">
    <source>
        <dbReference type="ARBA" id="ARBA00006275"/>
    </source>
</evidence>
<dbReference type="InterPro" id="IPR019734">
    <property type="entry name" value="TPR_rpt"/>
</dbReference>
<evidence type="ECO:0000256" key="4">
    <source>
        <dbReference type="ARBA" id="ARBA00023136"/>
    </source>
</evidence>
<keyword evidence="10" id="KW-1185">Reference proteome</keyword>
<reference evidence="9 10" key="1">
    <citation type="submission" date="2019-08" db="EMBL/GenBank/DDBJ databases">
        <title>Seonamhaeicola sediminis sp. nov., isolated from marine sediment.</title>
        <authorList>
            <person name="Cao W.R."/>
        </authorList>
    </citation>
    <scope>NUCLEOTIDE SEQUENCE [LARGE SCALE GENOMIC DNA]</scope>
    <source>
        <strain evidence="9 10">B011</strain>
    </source>
</reference>
<dbReference type="SMART" id="SM00028">
    <property type="entry name" value="TPR"/>
    <property type="match status" value="2"/>
</dbReference>
<comment type="caution">
    <text evidence="9">The sequence shown here is derived from an EMBL/GenBank/DDBJ whole genome shotgun (WGS) entry which is preliminary data.</text>
</comment>
<dbReference type="InterPro" id="IPR011990">
    <property type="entry name" value="TPR-like_helical_dom_sf"/>
</dbReference>
<dbReference type="AlphaFoldDB" id="A0A5D0JC43"/>
<comment type="subcellular location">
    <subcellularLocation>
        <location evidence="1">Cell outer membrane</location>
    </subcellularLocation>
</comment>
<evidence type="ECO:0000256" key="1">
    <source>
        <dbReference type="ARBA" id="ARBA00004442"/>
    </source>
</evidence>
<comment type="similarity">
    <text evidence="2">Belongs to the SusD family.</text>
</comment>
<keyword evidence="4" id="KW-0472">Membrane</keyword>
<evidence type="ECO:0000259" key="8">
    <source>
        <dbReference type="Pfam" id="PF14322"/>
    </source>
</evidence>
<gene>
    <name evidence="9" type="ORF">FUA24_01575</name>
</gene>
<dbReference type="SUPFAM" id="SSF48452">
    <property type="entry name" value="TPR-like"/>
    <property type="match status" value="1"/>
</dbReference>
<dbReference type="PROSITE" id="PS51257">
    <property type="entry name" value="PROKAR_LIPOPROTEIN"/>
    <property type="match status" value="1"/>
</dbReference>
<dbReference type="Proteomes" id="UP000323930">
    <property type="component" value="Unassembled WGS sequence"/>
</dbReference>
<evidence type="ECO:0000313" key="10">
    <source>
        <dbReference type="Proteomes" id="UP000323930"/>
    </source>
</evidence>
<feature type="domain" description="RagB/SusD" evidence="7">
    <location>
        <begin position="305"/>
        <end position="588"/>
    </location>
</feature>
<organism evidence="9 10">
    <name type="scientific">Seonamhaeicola marinus</name>
    <dbReference type="NCBI Taxonomy" id="1912246"/>
    <lineage>
        <taxon>Bacteria</taxon>
        <taxon>Pseudomonadati</taxon>
        <taxon>Bacteroidota</taxon>
        <taxon>Flavobacteriia</taxon>
        <taxon>Flavobacteriales</taxon>
        <taxon>Flavobacteriaceae</taxon>
    </lineage>
</organism>
<dbReference type="Pfam" id="PF07980">
    <property type="entry name" value="SusD_RagB"/>
    <property type="match status" value="1"/>
</dbReference>
<dbReference type="GO" id="GO:0009279">
    <property type="term" value="C:cell outer membrane"/>
    <property type="evidence" value="ECO:0007669"/>
    <property type="project" value="UniProtKB-SubCell"/>
</dbReference>
<keyword evidence="5" id="KW-0998">Cell outer membrane</keyword>
<evidence type="ECO:0000259" key="7">
    <source>
        <dbReference type="Pfam" id="PF07980"/>
    </source>
</evidence>
<dbReference type="InterPro" id="IPR012944">
    <property type="entry name" value="SusD_RagB_dom"/>
</dbReference>
<evidence type="ECO:0000256" key="3">
    <source>
        <dbReference type="ARBA" id="ARBA00022729"/>
    </source>
</evidence>
<proteinExistence type="inferred from homology"/>
<dbReference type="InterPro" id="IPR033985">
    <property type="entry name" value="SusD-like_N"/>
</dbReference>
<evidence type="ECO:0000313" key="9">
    <source>
        <dbReference type="EMBL" id="TYA92147.1"/>
    </source>
</evidence>
<name>A0A5D0JC43_9FLAO</name>
<sequence length="590" mass="66909">MIMKKLFKINIVLIIAFCLAMTGCKDDFLEQDNPNNISPATFWNNIQDLRYGITAVYDAFSNGNSYRLVDELARSDYAWSNGWQRPNNTNIYYQQTFNEASTAPIQKWSNLYTTIFRANQVIAAAERLAGTHGNEDTELENTQILAQARWHRAFAYFNLHNHFNSGSVVIWDEVPTSATGYYKTVSSSQEVLDFYRADLMYAEANLPVTWVDGNDERDLGRVTSGSAVALLGQSYLYQGDFATASDYFKRVIDNYGYSLTPHPMSNMTTYDELNEESIIEIIYTLALIDGKSSASTANINQLLAGSGGWFGGVAANWLIQEYRNDPLDFSDERNRVTLSDGSEGFRKYSLRTSYSVAIADDDDTPYYGASKTGLGAPFNVKMTCFWRKHTNWDLAESEREVEGTDGTTISGVNERLLRLAEIYLNYAECQIELGNIDEALLYINKVRRRAGVQLLGPIGSGEFPFNDHDNITYNASNLMDHLRYKEYPLELSCEGPGGDRNIDLRRWGVKKQRFIELSQREYVGTSFQMENEEGNLIWKWGALCDEVAIGDGDPDWAEFQEAADLYNESQHAYWPIPNTEVIANPDLYNF</sequence>
<feature type="domain" description="SusD-like N-terminal" evidence="8">
    <location>
        <begin position="27"/>
        <end position="236"/>
    </location>
</feature>